<dbReference type="InterPro" id="IPR000871">
    <property type="entry name" value="Beta-lactam_class-A"/>
</dbReference>
<evidence type="ECO:0000256" key="1">
    <source>
        <dbReference type="ARBA" id="ARBA00001526"/>
    </source>
</evidence>
<dbReference type="InterPro" id="IPR012338">
    <property type="entry name" value="Beta-lactam/transpept-like"/>
</dbReference>
<evidence type="ECO:0000259" key="4">
    <source>
        <dbReference type="Pfam" id="PF13354"/>
    </source>
</evidence>
<dbReference type="GO" id="GO:0030655">
    <property type="term" value="P:beta-lactam antibiotic catabolic process"/>
    <property type="evidence" value="ECO:0007669"/>
    <property type="project" value="InterPro"/>
</dbReference>
<dbReference type="PANTHER" id="PTHR35333:SF3">
    <property type="entry name" value="BETA-LACTAMASE-TYPE TRANSPEPTIDASE FOLD CONTAINING PROTEIN"/>
    <property type="match status" value="1"/>
</dbReference>
<dbReference type="AlphaFoldDB" id="A0A9E4P0R5"/>
<protein>
    <recommendedName>
        <fullName evidence="3">beta-lactamase</fullName>
        <ecNumber evidence="3">3.5.2.6</ecNumber>
    </recommendedName>
</protein>
<proteinExistence type="inferred from homology"/>
<reference evidence="5" key="1">
    <citation type="journal article" date="2021" name="Proc. Natl. Acad. Sci. U.S.A.">
        <title>Global biogeography of chemosynthetic symbionts reveals both localized and globally distributed symbiont groups. .</title>
        <authorList>
            <person name="Osvatic J.T."/>
            <person name="Wilkins L.G.E."/>
            <person name="Leibrecht L."/>
            <person name="Leray M."/>
            <person name="Zauner S."/>
            <person name="Polzin J."/>
            <person name="Camacho Y."/>
            <person name="Gros O."/>
            <person name="van Gils J.A."/>
            <person name="Eisen J.A."/>
            <person name="Petersen J.M."/>
            <person name="Yuen B."/>
        </authorList>
    </citation>
    <scope>NUCLEOTIDE SEQUENCE</scope>
    <source>
        <strain evidence="5">MAGclacostrist064TRANS</strain>
    </source>
</reference>
<dbReference type="Proteomes" id="UP000886667">
    <property type="component" value="Unassembled WGS sequence"/>
</dbReference>
<dbReference type="Gene3D" id="3.40.710.10">
    <property type="entry name" value="DD-peptidase/beta-lactamase superfamily"/>
    <property type="match status" value="1"/>
</dbReference>
<accession>A0A9E4P0R5</accession>
<dbReference type="GO" id="GO:0008800">
    <property type="term" value="F:beta-lactamase activity"/>
    <property type="evidence" value="ECO:0007669"/>
    <property type="project" value="UniProtKB-EC"/>
</dbReference>
<gene>
    <name evidence="5" type="ORF">JAZ07_08840</name>
</gene>
<dbReference type="EC" id="3.5.2.6" evidence="3"/>
<evidence type="ECO:0000256" key="3">
    <source>
        <dbReference type="ARBA" id="ARBA00012865"/>
    </source>
</evidence>
<dbReference type="EMBL" id="JAEPCM010000295">
    <property type="protein sequence ID" value="MCG7946435.1"/>
    <property type="molecule type" value="Genomic_DNA"/>
</dbReference>
<comment type="similarity">
    <text evidence="2">Belongs to the class-A beta-lactamase family.</text>
</comment>
<evidence type="ECO:0000313" key="5">
    <source>
        <dbReference type="EMBL" id="MCG7946435.1"/>
    </source>
</evidence>
<dbReference type="Pfam" id="PF13354">
    <property type="entry name" value="Beta-lactamase2"/>
    <property type="match status" value="1"/>
</dbReference>
<dbReference type="SUPFAM" id="SSF56601">
    <property type="entry name" value="beta-lactamase/transpeptidase-like"/>
    <property type="match status" value="1"/>
</dbReference>
<comment type="catalytic activity">
    <reaction evidence="1">
        <text>a beta-lactam + H2O = a substituted beta-amino acid</text>
        <dbReference type="Rhea" id="RHEA:20401"/>
        <dbReference type="ChEBI" id="CHEBI:15377"/>
        <dbReference type="ChEBI" id="CHEBI:35627"/>
        <dbReference type="ChEBI" id="CHEBI:140347"/>
        <dbReference type="EC" id="3.5.2.6"/>
    </reaction>
</comment>
<dbReference type="PANTHER" id="PTHR35333">
    <property type="entry name" value="BETA-LACTAMASE"/>
    <property type="match status" value="1"/>
</dbReference>
<comment type="caution">
    <text evidence="5">The sequence shown here is derived from an EMBL/GenBank/DDBJ whole genome shotgun (WGS) entry which is preliminary data.</text>
</comment>
<keyword evidence="5" id="KW-0378">Hydrolase</keyword>
<evidence type="ECO:0000256" key="2">
    <source>
        <dbReference type="ARBA" id="ARBA00009009"/>
    </source>
</evidence>
<feature type="domain" description="Beta-lactamase class A catalytic" evidence="4">
    <location>
        <begin position="168"/>
        <end position="353"/>
    </location>
</feature>
<dbReference type="InterPro" id="IPR045155">
    <property type="entry name" value="Beta-lactam_cat"/>
</dbReference>
<sequence>MFSKHYNILAALLLSLLMSPPAVAAQGYDISYVWSRNLSSVKDYRDQVANILGPSVARHLKVVTKGDLYGLIYRRNGNNESTTRVVKSHTKLLRARGLDAVSPIKTRNWQLAGNATLPQKIEPSGKPVKAVKTVSQRKQIQDLETAVEAYIGELRRSGKIARDERTGWSVFDFTTGKKLVTINEDTQFQAASLVKPFIAAAFFHKVKQGKLVYGPKSRRHMQRMIQHSNNPSTNWVIRQVGGPKRVQRILEKHYPAIFQDTLLVEYIPANGRTYKNRASVHDYSRFLYAVWNKKIAGAREIKRLMALPSSDRIYTGVPEVPKGTRVYNKTGSTARVCGDMGILSVKGADGKRYPYILIGIIEKQRSAQNYTSWIRSRSEIIRNVSAIVYKGVIAQHNGA</sequence>
<name>A0A9E4P0R5_9GAMM</name>
<organism evidence="5 6">
    <name type="scientific">Candidatus Thiodiazotropha taylori</name>
    <dbReference type="NCBI Taxonomy" id="2792791"/>
    <lineage>
        <taxon>Bacteria</taxon>
        <taxon>Pseudomonadati</taxon>
        <taxon>Pseudomonadota</taxon>
        <taxon>Gammaproteobacteria</taxon>
        <taxon>Chromatiales</taxon>
        <taxon>Sedimenticolaceae</taxon>
        <taxon>Candidatus Thiodiazotropha</taxon>
    </lineage>
</organism>
<evidence type="ECO:0000313" key="6">
    <source>
        <dbReference type="Proteomes" id="UP000886667"/>
    </source>
</evidence>
<dbReference type="GO" id="GO:0046677">
    <property type="term" value="P:response to antibiotic"/>
    <property type="evidence" value="ECO:0007669"/>
    <property type="project" value="InterPro"/>
</dbReference>